<name>A0A843SFL8_9BURK</name>
<organism evidence="2 3">
    <name type="scientific">Rugamonas rivuli</name>
    <dbReference type="NCBI Taxonomy" id="2743358"/>
    <lineage>
        <taxon>Bacteria</taxon>
        <taxon>Pseudomonadati</taxon>
        <taxon>Pseudomonadota</taxon>
        <taxon>Betaproteobacteria</taxon>
        <taxon>Burkholderiales</taxon>
        <taxon>Oxalobacteraceae</taxon>
        <taxon>Telluria group</taxon>
        <taxon>Rugamonas</taxon>
    </lineage>
</organism>
<dbReference type="PANTHER" id="PTHR37292:SF2">
    <property type="entry name" value="DUF262 DOMAIN-CONTAINING PROTEIN"/>
    <property type="match status" value="1"/>
</dbReference>
<evidence type="ECO:0000259" key="1">
    <source>
        <dbReference type="Pfam" id="PF03235"/>
    </source>
</evidence>
<dbReference type="Proteomes" id="UP000444318">
    <property type="component" value="Unassembled WGS sequence"/>
</dbReference>
<comment type="caution">
    <text evidence="2">The sequence shown here is derived from an EMBL/GenBank/DDBJ whole genome shotgun (WGS) entry which is preliminary data.</text>
</comment>
<evidence type="ECO:0000313" key="3">
    <source>
        <dbReference type="Proteomes" id="UP000444318"/>
    </source>
</evidence>
<dbReference type="RefSeq" id="WP_152809374.1">
    <property type="nucleotide sequence ID" value="NZ_WHUF01000010.1"/>
</dbReference>
<keyword evidence="3" id="KW-1185">Reference proteome</keyword>
<evidence type="ECO:0000313" key="2">
    <source>
        <dbReference type="EMBL" id="MQA23405.1"/>
    </source>
</evidence>
<gene>
    <name evidence="2" type="ORF">GEV01_28165</name>
</gene>
<dbReference type="EMBL" id="WHUF01000010">
    <property type="protein sequence ID" value="MQA23405.1"/>
    <property type="molecule type" value="Genomic_DNA"/>
</dbReference>
<dbReference type="PANTHER" id="PTHR37292">
    <property type="entry name" value="VNG6097C"/>
    <property type="match status" value="1"/>
</dbReference>
<accession>A0A843SFL8</accession>
<protein>
    <submittedName>
        <fullName evidence="2">DUF262 domain-containing protein</fullName>
    </submittedName>
</protein>
<dbReference type="AlphaFoldDB" id="A0A843SFL8"/>
<dbReference type="Pfam" id="PF03235">
    <property type="entry name" value="GmrSD_N"/>
    <property type="match status" value="1"/>
</dbReference>
<proteinExistence type="predicted"/>
<reference evidence="2 3" key="1">
    <citation type="submission" date="2019-10" db="EMBL/GenBank/DDBJ databases">
        <title>Two novel species isolated from a subtropical stream in China.</title>
        <authorList>
            <person name="Lu H."/>
        </authorList>
    </citation>
    <scope>NUCLEOTIDE SEQUENCE [LARGE SCALE GENOMIC DNA]</scope>
    <source>
        <strain evidence="2 3">FT103W</strain>
    </source>
</reference>
<feature type="domain" description="GmrSD restriction endonucleases N-terminal" evidence="1">
    <location>
        <begin position="12"/>
        <end position="214"/>
    </location>
</feature>
<dbReference type="InterPro" id="IPR004919">
    <property type="entry name" value="GmrSD_N"/>
</dbReference>
<sequence>MARTELTMVTLIDLFHKMEDGGISAPAYTRAFVWNKSRIVDLLESIYQGYPIGTILVVEGIPDQFETADVNLSRFPRLKETQYDRYSTLWVIDGLQRLIALYGSLKGDYTDMEVYFDLRQDRFLQKTRAVSDDSVVKMSSLFDYVKFMGLQEKFFQSEHSADLVGSLNQLHRAFIEYQIPLQVVRDVDMNEAVNVFARLNKSGLALSRQEIERAKNQPDPKKPS</sequence>